<dbReference type="PROSITE" id="PS51186">
    <property type="entry name" value="GNAT"/>
    <property type="match status" value="1"/>
</dbReference>
<dbReference type="CDD" id="cd04301">
    <property type="entry name" value="NAT_SF"/>
    <property type="match status" value="1"/>
</dbReference>
<reference evidence="3 4" key="1">
    <citation type="submission" date="2016-10" db="EMBL/GenBank/DDBJ databases">
        <authorList>
            <person name="Varghese N."/>
            <person name="Submissions S."/>
        </authorList>
    </citation>
    <scope>NUCLEOTIDE SEQUENCE [LARGE SCALE GENOMIC DNA]</scope>
    <source>
        <strain evidence="3 4">DSM 16525</strain>
    </source>
</reference>
<organism evidence="2 5">
    <name type="scientific">Myxococcus fulvus</name>
    <dbReference type="NCBI Taxonomy" id="33"/>
    <lineage>
        <taxon>Bacteria</taxon>
        <taxon>Pseudomonadati</taxon>
        <taxon>Myxococcota</taxon>
        <taxon>Myxococcia</taxon>
        <taxon>Myxococcales</taxon>
        <taxon>Cystobacterineae</taxon>
        <taxon>Myxococcaceae</taxon>
        <taxon>Myxococcus</taxon>
    </lineage>
</organism>
<reference evidence="2 5" key="2">
    <citation type="submission" date="2019-07" db="EMBL/GenBank/DDBJ databases">
        <title>Whole genome shotgun sequence of Myxococcus fulvus NBRC 100333.</title>
        <authorList>
            <person name="Hosoyama A."/>
            <person name="Uohara A."/>
            <person name="Ohji S."/>
            <person name="Ichikawa N."/>
        </authorList>
    </citation>
    <scope>NUCLEOTIDE SEQUENCE [LARGE SCALE GENOMIC DNA]</scope>
    <source>
        <strain evidence="2 5">NBRC 100333</strain>
    </source>
</reference>
<dbReference type="Gene3D" id="3.40.630.30">
    <property type="match status" value="1"/>
</dbReference>
<protein>
    <submittedName>
        <fullName evidence="2">N-acetyltransferase</fullName>
    </submittedName>
    <submittedName>
        <fullName evidence="3">Phosphinothricin acetyltransferase</fullName>
    </submittedName>
</protein>
<evidence type="ECO:0000313" key="3">
    <source>
        <dbReference type="EMBL" id="SEU27118.1"/>
    </source>
</evidence>
<dbReference type="Proteomes" id="UP000183760">
    <property type="component" value="Unassembled WGS sequence"/>
</dbReference>
<feature type="domain" description="N-acetyltransferase" evidence="1">
    <location>
        <begin position="1"/>
        <end position="159"/>
    </location>
</feature>
<evidence type="ECO:0000259" key="1">
    <source>
        <dbReference type="PROSITE" id="PS51186"/>
    </source>
</evidence>
<comment type="caution">
    <text evidence="2">The sequence shown here is derived from an EMBL/GenBank/DDBJ whole genome shotgun (WGS) entry which is preliminary data.</text>
</comment>
<name>A0A511TDI8_MYXFU</name>
<dbReference type="AlphaFoldDB" id="A0A511TDI8"/>
<evidence type="ECO:0000313" key="4">
    <source>
        <dbReference type="Proteomes" id="UP000183760"/>
    </source>
</evidence>
<dbReference type="GO" id="GO:0016747">
    <property type="term" value="F:acyltransferase activity, transferring groups other than amino-acyl groups"/>
    <property type="evidence" value="ECO:0007669"/>
    <property type="project" value="InterPro"/>
</dbReference>
<accession>A0A511TDI8</accession>
<keyword evidence="4" id="KW-1185">Reference proteome</keyword>
<dbReference type="Proteomes" id="UP000321514">
    <property type="component" value="Unassembled WGS sequence"/>
</dbReference>
<dbReference type="OrthoDB" id="5459937at2"/>
<evidence type="ECO:0000313" key="5">
    <source>
        <dbReference type="Proteomes" id="UP000321514"/>
    </source>
</evidence>
<dbReference type="SUPFAM" id="SSF55729">
    <property type="entry name" value="Acyl-CoA N-acyltransferases (Nat)"/>
    <property type="match status" value="1"/>
</dbReference>
<dbReference type="RefSeq" id="WP_083560363.1">
    <property type="nucleotide sequence ID" value="NZ_BJXR01000059.1"/>
</dbReference>
<dbReference type="EMBL" id="FOIB01000007">
    <property type="protein sequence ID" value="SEU27118.1"/>
    <property type="molecule type" value="Genomic_DNA"/>
</dbReference>
<evidence type="ECO:0000313" key="2">
    <source>
        <dbReference type="EMBL" id="GEN12230.1"/>
    </source>
</evidence>
<proteinExistence type="predicted"/>
<dbReference type="InterPro" id="IPR000182">
    <property type="entry name" value="GNAT_dom"/>
</dbReference>
<dbReference type="Pfam" id="PF13302">
    <property type="entry name" value="Acetyltransf_3"/>
    <property type="match status" value="1"/>
</dbReference>
<dbReference type="STRING" id="1334629.MFUL124B02_21345"/>
<dbReference type="InterPro" id="IPR016181">
    <property type="entry name" value="Acyl_CoA_acyltransferase"/>
</dbReference>
<dbReference type="EMBL" id="BJXR01000059">
    <property type="protein sequence ID" value="GEN12230.1"/>
    <property type="molecule type" value="Genomic_DNA"/>
</dbReference>
<sequence length="185" mass="20235">MMRPAEERDAPALARIYNQAMKPGIYAVPVNKPVTAEDRVAWLKRFQPPFGAWVYETPSGDVQGWCSLIPFAVRPSYPGIAEISAYVDETHRASGIGGLLLACLVSEARKRGLRSLVSLAFEKNVVSISGCLQAGFRPMALLPDVATFGDHFETVAWIQKDLLEEDPPALRHLLEKGSSSRGGAR</sequence>
<gene>
    <name evidence="2" type="primary">yncA</name>
    <name evidence="2" type="ORF">MFU01_72670</name>
    <name evidence="3" type="ORF">SAMN05443572_107387</name>
</gene>
<keyword evidence="2" id="KW-0808">Transferase</keyword>